<feature type="compositionally biased region" description="Basic and acidic residues" evidence="1">
    <location>
        <begin position="9"/>
        <end position="39"/>
    </location>
</feature>
<evidence type="ECO:0000313" key="3">
    <source>
        <dbReference type="Proteomes" id="UP000204242"/>
    </source>
</evidence>
<proteinExistence type="predicted"/>
<dbReference type="KEGG" id="vg:5076394"/>
<dbReference type="EMBL" id="AB291206">
    <property type="protein sequence ID" value="BAF45750.1"/>
    <property type="molecule type" value="Genomic_DNA"/>
</dbReference>
<protein>
    <submittedName>
        <fullName evidence="2">Polar residue rich protein-d12.4</fullName>
    </submittedName>
</protein>
<evidence type="ECO:0000256" key="1">
    <source>
        <dbReference type="SAM" id="MobiDB-lite"/>
    </source>
</evidence>
<reference evidence="2 3" key="1">
    <citation type="journal article" date="2007" name="Virology">
        <title>Shared and species-specific features among ichnovirus genomes.</title>
        <authorList>
            <person name="Tanaka K."/>
            <person name="Lapointe R."/>
            <person name="Barney W.E."/>
            <person name="Makkay A.M."/>
            <person name="Stoltz D."/>
            <person name="Cusson M."/>
            <person name="Webb B.A."/>
        </authorList>
    </citation>
    <scope>NUCLEOTIDE SEQUENCE [LARGE SCALE GENOMIC DNA]</scope>
</reference>
<feature type="region of interest" description="Disordered" evidence="1">
    <location>
        <begin position="1"/>
        <end position="39"/>
    </location>
</feature>
<accession>A2Q0N5</accession>
<dbReference type="Proteomes" id="UP000204242">
    <property type="component" value="Genome"/>
</dbReference>
<feature type="region of interest" description="Disordered" evidence="1">
    <location>
        <begin position="64"/>
        <end position="87"/>
    </location>
</feature>
<evidence type="ECO:0000313" key="2">
    <source>
        <dbReference type="EMBL" id="BAF45750.1"/>
    </source>
</evidence>
<dbReference type="RefSeq" id="YP_001031345.1">
    <property type="nucleotide sequence ID" value="NC_008996.1"/>
</dbReference>
<sequence>MLKWVPSNDAKRDCGQKRAREDDEAKRERERKEEEMKKERLKREEKIMAEVLLKAEFDRWDQHLRSLQDPKRRKSKSPFGLRIGSPM</sequence>
<organism evidence="2 3">
    <name type="scientific">Ichnoviriform fugitivi</name>
    <dbReference type="NCBI Taxonomy" id="265522"/>
    <lineage>
        <taxon>Viruses</taxon>
        <taxon>Viruses incertae sedis</taxon>
        <taxon>Polydnaviriformidae</taxon>
        <taxon>Ichnoviriform</taxon>
    </lineage>
</organism>
<dbReference type="GeneID" id="5076394"/>
<name>A2Q0N5_9VIRU</name>